<evidence type="ECO:0000313" key="1">
    <source>
        <dbReference type="EMBL" id="HDP16136.1"/>
    </source>
</evidence>
<gene>
    <name evidence="1" type="ORF">ENN26_10250</name>
</gene>
<accession>A0A7C1CGC9</accession>
<reference evidence="1" key="1">
    <citation type="journal article" date="2020" name="mSystems">
        <title>Genome- and Community-Level Interaction Insights into Carbon Utilization and Element Cycling Functions of Hydrothermarchaeota in Hydrothermal Sediment.</title>
        <authorList>
            <person name="Zhou Z."/>
            <person name="Liu Y."/>
            <person name="Xu W."/>
            <person name="Pan J."/>
            <person name="Luo Z.H."/>
            <person name="Li M."/>
        </authorList>
    </citation>
    <scope>NUCLEOTIDE SEQUENCE [LARGE SCALE GENOMIC DNA]</scope>
    <source>
        <strain evidence="1">SpSt-116</strain>
    </source>
</reference>
<name>A0A7C1CGC9_9CREN</name>
<dbReference type="EMBL" id="DSAY01000196">
    <property type="protein sequence ID" value="HDP16136.1"/>
    <property type="molecule type" value="Genomic_DNA"/>
</dbReference>
<comment type="caution">
    <text evidence="1">The sequence shown here is derived from an EMBL/GenBank/DDBJ whole genome shotgun (WGS) entry which is preliminary data.</text>
</comment>
<dbReference type="AlphaFoldDB" id="A0A7C1CGC9"/>
<protein>
    <submittedName>
        <fullName evidence="1">CopG family transcriptional regulator</fullName>
    </submittedName>
</protein>
<organism evidence="1">
    <name type="scientific">Thermofilum adornatum</name>
    <dbReference type="NCBI Taxonomy" id="1365176"/>
    <lineage>
        <taxon>Archaea</taxon>
        <taxon>Thermoproteota</taxon>
        <taxon>Thermoprotei</taxon>
        <taxon>Thermofilales</taxon>
        <taxon>Thermofilaceae</taxon>
        <taxon>Thermofilum</taxon>
    </lineage>
</organism>
<proteinExistence type="predicted"/>
<sequence length="88" mass="10073">MRRKTSIYVDGDLWERFKKHAVARGVEVSSLLEELMREELGDYVDEALGVLAGSDSYELDFEPVEPKGPVSQCVREMRDERERGLLGQ</sequence>